<name>A0ABP7AIJ0_9ACTN</name>
<sequence length="592" mass="63254">MEDSTANAEPEDDGRSKTTDSSAVDNSAPAVDNSAPTSDIDSPRPLTVVAEMLPGVAVVFGEVPAELELDLIDFGLVSTDDQKQVSNVLASIGTTATVAGNLGNALASARGLYKLSDATQALLKAGGTLAVKDGANLGTVLLPGTLAQARFIPVTAVSAAGVAAALGPAVAMIALQMSLNEISGLVTTNIALTSQVLTDIRHDQWTELTGLVATIDRVVDQAREVESVPKSLWETVAGKRANLLKQRDLYRMNVGNHARQIAELDTRRRREYLETNAQAIVFDANALLSSLKAWTGYQALHAARARSAGQEDAGEARLVDAIARETRDVLDSSLAETTRLLDALTRELRVVAELPGHDTLPLPGKRKDSRAARRTAARLLHAIEPVANALHPPAPPLGAPAVVCAPETLDLKPYLRILRWFVEDDETLRVIGFPHEFDALGPVSAILDTAKEKWAAARDKAPARTLVAVTDRRIVTAETNAFLEHGEMRPDIPIDQVRYVRTTTTRAGTERLAIDLITREKNIRWLFSADVGTAQTDALAAVLAESMTIPDAERDELQQRRVASIETNTGAESADTGSSDPIGSEATTCNPE</sequence>
<feature type="compositionally biased region" description="Polar residues" evidence="1">
    <location>
        <begin position="565"/>
        <end position="592"/>
    </location>
</feature>
<protein>
    <submittedName>
        <fullName evidence="2">Uncharacterized protein</fullName>
    </submittedName>
</protein>
<reference evidence="3" key="1">
    <citation type="journal article" date="2019" name="Int. J. Syst. Evol. Microbiol.">
        <title>The Global Catalogue of Microorganisms (GCM) 10K type strain sequencing project: providing services to taxonomists for standard genome sequencing and annotation.</title>
        <authorList>
            <consortium name="The Broad Institute Genomics Platform"/>
            <consortium name="The Broad Institute Genome Sequencing Center for Infectious Disease"/>
            <person name="Wu L."/>
            <person name="Ma J."/>
        </authorList>
    </citation>
    <scope>NUCLEOTIDE SEQUENCE [LARGE SCALE GENOMIC DNA]</scope>
    <source>
        <strain evidence="3">JCM 16929</strain>
    </source>
</reference>
<keyword evidence="3" id="KW-1185">Reference proteome</keyword>
<dbReference type="Proteomes" id="UP001501490">
    <property type="component" value="Unassembled WGS sequence"/>
</dbReference>
<evidence type="ECO:0000313" key="3">
    <source>
        <dbReference type="Proteomes" id="UP001501490"/>
    </source>
</evidence>
<evidence type="ECO:0000256" key="1">
    <source>
        <dbReference type="SAM" id="MobiDB-lite"/>
    </source>
</evidence>
<feature type="region of interest" description="Disordered" evidence="1">
    <location>
        <begin position="553"/>
        <end position="592"/>
    </location>
</feature>
<dbReference type="EMBL" id="BAABAB010000032">
    <property type="protein sequence ID" value="GAA3633410.1"/>
    <property type="molecule type" value="Genomic_DNA"/>
</dbReference>
<dbReference type="RefSeq" id="WP_344807903.1">
    <property type="nucleotide sequence ID" value="NZ_BAABAB010000032.1"/>
</dbReference>
<gene>
    <name evidence="2" type="ORF">GCM10022236_40000</name>
</gene>
<comment type="caution">
    <text evidence="2">The sequence shown here is derived from an EMBL/GenBank/DDBJ whole genome shotgun (WGS) entry which is preliminary data.</text>
</comment>
<evidence type="ECO:0000313" key="2">
    <source>
        <dbReference type="EMBL" id="GAA3633410.1"/>
    </source>
</evidence>
<accession>A0ABP7AIJ0</accession>
<organism evidence="2 3">
    <name type="scientific">Microlunatus ginsengisoli</name>
    <dbReference type="NCBI Taxonomy" id="363863"/>
    <lineage>
        <taxon>Bacteria</taxon>
        <taxon>Bacillati</taxon>
        <taxon>Actinomycetota</taxon>
        <taxon>Actinomycetes</taxon>
        <taxon>Propionibacteriales</taxon>
        <taxon>Propionibacteriaceae</taxon>
        <taxon>Microlunatus</taxon>
    </lineage>
</organism>
<proteinExistence type="predicted"/>
<feature type="region of interest" description="Disordered" evidence="1">
    <location>
        <begin position="1"/>
        <end position="43"/>
    </location>
</feature>